<organism evidence="5 7">
    <name type="scientific">Brochothrix thermosphacta</name>
    <name type="common">Microbacterium thermosphactum</name>
    <dbReference type="NCBI Taxonomy" id="2756"/>
    <lineage>
        <taxon>Bacteria</taxon>
        <taxon>Bacillati</taxon>
        <taxon>Bacillota</taxon>
        <taxon>Bacilli</taxon>
        <taxon>Bacillales</taxon>
        <taxon>Listeriaceae</taxon>
        <taxon>Brochothrix</taxon>
    </lineage>
</organism>
<dbReference type="PANTHER" id="PTHR33204">
    <property type="entry name" value="TRANSCRIPTIONAL REGULATOR, MARR FAMILY"/>
    <property type="match status" value="1"/>
</dbReference>
<dbReference type="GO" id="GO:0003677">
    <property type="term" value="F:DNA binding"/>
    <property type="evidence" value="ECO:0007669"/>
    <property type="project" value="UniProtKB-KW"/>
</dbReference>
<name>A0A1D2LTY7_BROTH</name>
<evidence type="ECO:0000256" key="2">
    <source>
        <dbReference type="ARBA" id="ARBA00023125"/>
    </source>
</evidence>
<evidence type="ECO:0000259" key="4">
    <source>
        <dbReference type="PROSITE" id="PS51118"/>
    </source>
</evidence>
<dbReference type="Pfam" id="PF01638">
    <property type="entry name" value="HxlR"/>
    <property type="match status" value="1"/>
</dbReference>
<sequence>MTTSMVLCPKFEEAFQLLGKRWTGLIVEVLLNGDCRRFKEISELIPNMSDRVLAERLKELEAKDIVERKVYPETPVRIEYILTPKGKDLQKATKDIHEWAEKWIDSPQEVVEN</sequence>
<gene>
    <name evidence="6" type="primary">arxR</name>
    <name evidence="6" type="ORF">BTBSAS_30027</name>
    <name evidence="5" type="ORF">CNY62_02835</name>
</gene>
<dbReference type="PANTHER" id="PTHR33204:SF37">
    <property type="entry name" value="HTH-TYPE TRANSCRIPTIONAL REGULATOR YODB"/>
    <property type="match status" value="1"/>
</dbReference>
<dbReference type="Proteomes" id="UP000270190">
    <property type="component" value="Unassembled WGS sequence"/>
</dbReference>
<evidence type="ECO:0000256" key="3">
    <source>
        <dbReference type="ARBA" id="ARBA00023163"/>
    </source>
</evidence>
<dbReference type="KEGG" id="bths:CNY62_02835"/>
<dbReference type="InterPro" id="IPR036390">
    <property type="entry name" value="WH_DNA-bd_sf"/>
</dbReference>
<keyword evidence="1" id="KW-0805">Transcription regulation</keyword>
<dbReference type="Gene3D" id="1.10.10.10">
    <property type="entry name" value="Winged helix-like DNA-binding domain superfamily/Winged helix DNA-binding domain"/>
    <property type="match status" value="1"/>
</dbReference>
<dbReference type="InterPro" id="IPR002577">
    <property type="entry name" value="HTH_HxlR"/>
</dbReference>
<reference evidence="5 7" key="1">
    <citation type="submission" date="2017-09" db="EMBL/GenBank/DDBJ databases">
        <title>Complete Genome Sequences of Two Strains of the Meat Spoilage Bacterium Brochothrix thermosphacta Isolated from Ground Chicken.</title>
        <authorList>
            <person name="Paoli G.C."/>
            <person name="Wijey C."/>
            <person name="Chen C.-Y."/>
            <person name="Nguyen L."/>
            <person name="Yan X."/>
            <person name="Irwin P.L."/>
        </authorList>
    </citation>
    <scope>NUCLEOTIDE SEQUENCE [LARGE SCALE GENOMIC DNA]</scope>
    <source>
        <strain evidence="5 7">BI</strain>
    </source>
</reference>
<dbReference type="Proteomes" id="UP000243591">
    <property type="component" value="Chromosome"/>
</dbReference>
<evidence type="ECO:0000313" key="5">
    <source>
        <dbReference type="EMBL" id="ATF25414.1"/>
    </source>
</evidence>
<keyword evidence="2" id="KW-0238">DNA-binding</keyword>
<feature type="domain" description="HTH hxlR-type" evidence="4">
    <location>
        <begin position="8"/>
        <end position="108"/>
    </location>
</feature>
<evidence type="ECO:0000313" key="6">
    <source>
        <dbReference type="EMBL" id="SPP28709.1"/>
    </source>
</evidence>
<evidence type="ECO:0000256" key="1">
    <source>
        <dbReference type="ARBA" id="ARBA00023015"/>
    </source>
</evidence>
<accession>A0A1D2LTY7</accession>
<keyword evidence="3" id="KW-0804">Transcription</keyword>
<dbReference type="EMBL" id="CP023483">
    <property type="protein sequence ID" value="ATF25414.1"/>
    <property type="molecule type" value="Genomic_DNA"/>
</dbReference>
<dbReference type="InterPro" id="IPR036388">
    <property type="entry name" value="WH-like_DNA-bd_sf"/>
</dbReference>
<evidence type="ECO:0000313" key="8">
    <source>
        <dbReference type="Proteomes" id="UP000270190"/>
    </source>
</evidence>
<dbReference type="PROSITE" id="PS51118">
    <property type="entry name" value="HTH_HXLR"/>
    <property type="match status" value="1"/>
</dbReference>
<reference evidence="6" key="3">
    <citation type="submission" date="2018-04" db="EMBL/GenBank/DDBJ databases">
        <authorList>
            <person name="Go L.Y."/>
            <person name="Mitchell J.A."/>
        </authorList>
    </citation>
    <scope>NUCLEOTIDE SEQUENCE</scope>
    <source>
        <strain evidence="6">BSAS1 3</strain>
    </source>
</reference>
<dbReference type="SUPFAM" id="SSF46785">
    <property type="entry name" value="Winged helix' DNA-binding domain"/>
    <property type="match status" value="1"/>
</dbReference>
<reference evidence="8" key="2">
    <citation type="submission" date="2018-04" db="EMBL/GenBank/DDBJ databases">
        <authorList>
            <person name="Illikoud N."/>
        </authorList>
    </citation>
    <scope>NUCLEOTIDE SEQUENCE [LARGE SCALE GENOMIC DNA]</scope>
</reference>
<dbReference type="STRING" id="2756.BFR44_01050"/>
<dbReference type="AlphaFoldDB" id="A0A1D2LTY7"/>
<keyword evidence="7" id="KW-1185">Reference proteome</keyword>
<evidence type="ECO:0000313" key="7">
    <source>
        <dbReference type="Proteomes" id="UP000243591"/>
    </source>
</evidence>
<dbReference type="RefSeq" id="WP_029092405.1">
    <property type="nucleotide sequence ID" value="NZ_CBCPHX010000003.1"/>
</dbReference>
<protein>
    <submittedName>
        <fullName evidence="5">Transcriptional regulator</fullName>
    </submittedName>
    <submittedName>
        <fullName evidence="6">Transcriptional repressor</fullName>
    </submittedName>
</protein>
<dbReference type="OrthoDB" id="9800966at2"/>
<proteinExistence type="predicted"/>
<dbReference type="EMBL" id="OUNC01000023">
    <property type="protein sequence ID" value="SPP28709.1"/>
    <property type="molecule type" value="Genomic_DNA"/>
</dbReference>